<dbReference type="Gene3D" id="3.40.190.10">
    <property type="entry name" value="Periplasmic binding protein-like II"/>
    <property type="match status" value="2"/>
</dbReference>
<keyword evidence="2" id="KW-0732">Signal</keyword>
<accession>A0A842J974</accession>
<evidence type="ECO:0000256" key="1">
    <source>
        <dbReference type="ARBA" id="ARBA00022475"/>
    </source>
</evidence>
<dbReference type="SUPFAM" id="SSF53850">
    <property type="entry name" value="Periplasmic binding protein-like II"/>
    <property type="match status" value="1"/>
</dbReference>
<proteinExistence type="predicted"/>
<dbReference type="PANTHER" id="PTHR43649">
    <property type="entry name" value="ARABINOSE-BINDING PROTEIN-RELATED"/>
    <property type="match status" value="1"/>
</dbReference>
<dbReference type="Pfam" id="PF01547">
    <property type="entry name" value="SBP_bac_1"/>
    <property type="match status" value="1"/>
</dbReference>
<reference evidence="7 8" key="1">
    <citation type="submission" date="2020-08" db="EMBL/GenBank/DDBJ databases">
        <authorList>
            <person name="Liu C."/>
            <person name="Sun Q."/>
        </authorList>
    </citation>
    <scope>NUCLEOTIDE SEQUENCE [LARGE SCALE GENOMIC DNA]</scope>
    <source>
        <strain evidence="7 8">N22</strain>
    </source>
</reference>
<evidence type="ECO:0000256" key="3">
    <source>
        <dbReference type="ARBA" id="ARBA00023136"/>
    </source>
</evidence>
<keyword evidence="6" id="KW-1133">Transmembrane helix</keyword>
<feature type="transmembrane region" description="Helical" evidence="6">
    <location>
        <begin position="19"/>
        <end position="36"/>
    </location>
</feature>
<dbReference type="EMBL" id="JACMSE010000001">
    <property type="protein sequence ID" value="MBC2888353.1"/>
    <property type="molecule type" value="Genomic_DNA"/>
</dbReference>
<dbReference type="PROSITE" id="PS51257">
    <property type="entry name" value="PROKAR_LIPOPROTEIN"/>
    <property type="match status" value="1"/>
</dbReference>
<name>A0A842J974_9ACTN</name>
<dbReference type="PANTHER" id="PTHR43649:SF33">
    <property type="entry name" value="POLYGALACTURONAN_RHAMNOGALACTURONAN-BINDING PROTEIN YTCQ"/>
    <property type="match status" value="1"/>
</dbReference>
<comment type="caution">
    <text evidence="7">The sequence shown here is derived from an EMBL/GenBank/DDBJ whole genome shotgun (WGS) entry which is preliminary data.</text>
</comment>
<gene>
    <name evidence="7" type="ORF">H7313_03180</name>
</gene>
<evidence type="ECO:0000313" key="7">
    <source>
        <dbReference type="EMBL" id="MBC2888353.1"/>
    </source>
</evidence>
<evidence type="ECO:0000256" key="6">
    <source>
        <dbReference type="SAM" id="Phobius"/>
    </source>
</evidence>
<dbReference type="AlphaFoldDB" id="A0A842J974"/>
<protein>
    <submittedName>
        <fullName evidence="7">Extracellular solute-binding protein</fullName>
    </submittedName>
</protein>
<dbReference type="InterPro" id="IPR050490">
    <property type="entry name" value="Bact_solute-bd_prot1"/>
</dbReference>
<keyword evidence="8" id="KW-1185">Reference proteome</keyword>
<evidence type="ECO:0000256" key="5">
    <source>
        <dbReference type="ARBA" id="ARBA00023288"/>
    </source>
</evidence>
<evidence type="ECO:0000256" key="4">
    <source>
        <dbReference type="ARBA" id="ARBA00023139"/>
    </source>
</evidence>
<sequence length="442" mass="47352">METARDGCCRGALFTRRRFVAASVLGLAGACASFLLPGCSTSKNIVVEEAESTPIDTKLTFFGFKYESINVAVIEDILRAYMDAHPNVSVSYEGIKSRPYYEALKKRLASGNGDDVFMVDHDTELLFEERGYLADLSDVRTIPLFSSLALSQMKAESSILYMPTSISAFGLYCNTDLLASHDVAVPRTIGAFESACETFLAAGLTPVVANNDISLKTLAIARGMAEVYAASDAERRIEALSDDPDALSAQLRPGLDLVERFVERGYVDAALALTTEKTADDLEQFATGRYPFMLTGAWASVRVHDMAPDLAYEVHPYPVLDGDPVLVVNVDTRVGVNANGTHVDAAKDFAAFFTEPSAIERFANSQCSFSPLEGNAAPDDEALKPLAGAFSSSVVIGSDDNVHLPVWGAARQGVVSLLEGSSAAVVQDQMRALLAEGAGEAR</sequence>
<organism evidence="7 8">
    <name type="scientific">Gordonibacter massiliensis</name>
    <name type="common">ex Traore et al. 2017</name>
    <dbReference type="NCBI Taxonomy" id="1841863"/>
    <lineage>
        <taxon>Bacteria</taxon>
        <taxon>Bacillati</taxon>
        <taxon>Actinomycetota</taxon>
        <taxon>Coriobacteriia</taxon>
        <taxon>Eggerthellales</taxon>
        <taxon>Eggerthellaceae</taxon>
        <taxon>Gordonibacter</taxon>
    </lineage>
</organism>
<keyword evidence="6" id="KW-0812">Transmembrane</keyword>
<evidence type="ECO:0000313" key="8">
    <source>
        <dbReference type="Proteomes" id="UP000587396"/>
    </source>
</evidence>
<keyword evidence="4" id="KW-0564">Palmitate</keyword>
<dbReference type="InterPro" id="IPR006059">
    <property type="entry name" value="SBP"/>
</dbReference>
<keyword evidence="3 6" id="KW-0472">Membrane</keyword>
<evidence type="ECO:0000256" key="2">
    <source>
        <dbReference type="ARBA" id="ARBA00022729"/>
    </source>
</evidence>
<dbReference type="Proteomes" id="UP000587396">
    <property type="component" value="Unassembled WGS sequence"/>
</dbReference>
<keyword evidence="1" id="KW-1003">Cell membrane</keyword>
<keyword evidence="5" id="KW-0449">Lipoprotein</keyword>